<dbReference type="Proteomes" id="UP000504636">
    <property type="component" value="Unplaced"/>
</dbReference>
<name>A0A6A6Y141_9PEZI</name>
<feature type="region of interest" description="Disordered" evidence="1">
    <location>
        <begin position="37"/>
        <end position="66"/>
    </location>
</feature>
<organism evidence="2">
    <name type="scientific">Mytilinidion resinicola</name>
    <dbReference type="NCBI Taxonomy" id="574789"/>
    <lineage>
        <taxon>Eukaryota</taxon>
        <taxon>Fungi</taxon>
        <taxon>Dikarya</taxon>
        <taxon>Ascomycota</taxon>
        <taxon>Pezizomycotina</taxon>
        <taxon>Dothideomycetes</taxon>
        <taxon>Pleosporomycetidae</taxon>
        <taxon>Mytilinidiales</taxon>
        <taxon>Mytilinidiaceae</taxon>
        <taxon>Mytilinidion</taxon>
    </lineage>
</organism>
<evidence type="ECO:0000256" key="1">
    <source>
        <dbReference type="SAM" id="MobiDB-lite"/>
    </source>
</evidence>
<feature type="region of interest" description="Disordered" evidence="1">
    <location>
        <begin position="1"/>
        <end position="20"/>
    </location>
</feature>
<gene>
    <name evidence="2 4" type="ORF">BDZ99DRAFT_576761</name>
</gene>
<evidence type="ECO:0000313" key="4">
    <source>
        <dbReference type="RefSeq" id="XP_033569323.1"/>
    </source>
</evidence>
<protein>
    <submittedName>
        <fullName evidence="2 4">Uncharacterized protein</fullName>
    </submittedName>
</protein>
<feature type="compositionally biased region" description="Polar residues" evidence="1">
    <location>
        <begin position="37"/>
        <end position="63"/>
    </location>
</feature>
<evidence type="ECO:0000313" key="3">
    <source>
        <dbReference type="Proteomes" id="UP000504636"/>
    </source>
</evidence>
<reference evidence="4" key="2">
    <citation type="submission" date="2020-04" db="EMBL/GenBank/DDBJ databases">
        <authorList>
            <consortium name="NCBI Genome Project"/>
        </authorList>
    </citation>
    <scope>NUCLEOTIDE SEQUENCE</scope>
    <source>
        <strain evidence="4">CBS 304.34</strain>
    </source>
</reference>
<dbReference type="AlphaFoldDB" id="A0A6A6Y141"/>
<evidence type="ECO:0000313" key="2">
    <source>
        <dbReference type="EMBL" id="KAF2802359.1"/>
    </source>
</evidence>
<accession>A0A6A6Y141</accession>
<keyword evidence="3" id="KW-1185">Reference proteome</keyword>
<proteinExistence type="predicted"/>
<reference evidence="2 4" key="1">
    <citation type="journal article" date="2020" name="Stud. Mycol.">
        <title>101 Dothideomycetes genomes: a test case for predicting lifestyles and emergence of pathogens.</title>
        <authorList>
            <person name="Haridas S."/>
            <person name="Albert R."/>
            <person name="Binder M."/>
            <person name="Bloem J."/>
            <person name="Labutti K."/>
            <person name="Salamov A."/>
            <person name="Andreopoulos B."/>
            <person name="Baker S."/>
            <person name="Barry K."/>
            <person name="Bills G."/>
            <person name="Bluhm B."/>
            <person name="Cannon C."/>
            <person name="Castanera R."/>
            <person name="Culley D."/>
            <person name="Daum C."/>
            <person name="Ezra D."/>
            <person name="Gonzalez J."/>
            <person name="Henrissat B."/>
            <person name="Kuo A."/>
            <person name="Liang C."/>
            <person name="Lipzen A."/>
            <person name="Lutzoni F."/>
            <person name="Magnuson J."/>
            <person name="Mondo S."/>
            <person name="Nolan M."/>
            <person name="Ohm R."/>
            <person name="Pangilinan J."/>
            <person name="Park H.-J."/>
            <person name="Ramirez L."/>
            <person name="Alfaro M."/>
            <person name="Sun H."/>
            <person name="Tritt A."/>
            <person name="Yoshinaga Y."/>
            <person name="Zwiers L.-H."/>
            <person name="Turgeon B."/>
            <person name="Goodwin S."/>
            <person name="Spatafora J."/>
            <person name="Crous P."/>
            <person name="Grigoriev I."/>
        </authorList>
    </citation>
    <scope>NUCLEOTIDE SEQUENCE</scope>
    <source>
        <strain evidence="2 4">CBS 304.34</strain>
    </source>
</reference>
<reference evidence="4" key="3">
    <citation type="submission" date="2025-04" db="UniProtKB">
        <authorList>
            <consortium name="RefSeq"/>
        </authorList>
    </citation>
    <scope>IDENTIFICATION</scope>
    <source>
        <strain evidence="4">CBS 304.34</strain>
    </source>
</reference>
<dbReference type="EMBL" id="MU003723">
    <property type="protein sequence ID" value="KAF2802359.1"/>
    <property type="molecule type" value="Genomic_DNA"/>
</dbReference>
<dbReference type="RefSeq" id="XP_033569323.1">
    <property type="nucleotide sequence ID" value="XM_033728606.1"/>
</dbReference>
<sequence>MPPFRLQSARAPPPTRAESLSAPAQIPVGNVLMSQAQVQTASPSPLTLGSNTPTTPLASSSRTDAFAPSPIMPTATRLAALGRFIFPEAARRTWLITASTTYCRVISAIVRLRDLGGSIHMGRGFWKDEARILDGCAKTC</sequence>
<dbReference type="GeneID" id="54469499"/>